<sequence length="195" mass="22042">MQAPQKARWDVFILILRYLKSAPRKGLIYHPNRHMDLVAYSDANWAGSASDRRSTMGYCTFVGGNMVSWGSKKQTTVARSSAEAEYRAMEHTTAELIWLRSLLLQTSLLVSKLMKMFYDNQAVIYIASNPVYHEQIKHIEIDCQFVRDAVIKKLVETPFVSSSGQLADVLTKSLFAPNFCMCCNKLSMGDLYAPA</sequence>
<dbReference type="Proteomes" id="UP000187406">
    <property type="component" value="Unassembled WGS sequence"/>
</dbReference>
<accession>A0A1Q3CHS0</accession>
<dbReference type="SUPFAM" id="SSF56672">
    <property type="entry name" value="DNA/RNA polymerases"/>
    <property type="match status" value="1"/>
</dbReference>
<keyword evidence="2" id="KW-1185">Reference proteome</keyword>
<evidence type="ECO:0000313" key="1">
    <source>
        <dbReference type="EMBL" id="GAV79611.1"/>
    </source>
</evidence>
<organism evidence="1 2">
    <name type="scientific">Cephalotus follicularis</name>
    <name type="common">Albany pitcher plant</name>
    <dbReference type="NCBI Taxonomy" id="3775"/>
    <lineage>
        <taxon>Eukaryota</taxon>
        <taxon>Viridiplantae</taxon>
        <taxon>Streptophyta</taxon>
        <taxon>Embryophyta</taxon>
        <taxon>Tracheophyta</taxon>
        <taxon>Spermatophyta</taxon>
        <taxon>Magnoliopsida</taxon>
        <taxon>eudicotyledons</taxon>
        <taxon>Gunneridae</taxon>
        <taxon>Pentapetalae</taxon>
        <taxon>rosids</taxon>
        <taxon>fabids</taxon>
        <taxon>Oxalidales</taxon>
        <taxon>Cephalotaceae</taxon>
        <taxon>Cephalotus</taxon>
    </lineage>
</organism>
<evidence type="ECO:0008006" key="3">
    <source>
        <dbReference type="Google" id="ProtNLM"/>
    </source>
</evidence>
<dbReference type="InParanoid" id="A0A1Q3CHS0"/>
<reference evidence="2" key="1">
    <citation type="submission" date="2016-04" db="EMBL/GenBank/DDBJ databases">
        <title>Cephalotus genome sequencing.</title>
        <authorList>
            <person name="Fukushima K."/>
            <person name="Hasebe M."/>
            <person name="Fang X."/>
        </authorList>
    </citation>
    <scope>NUCLEOTIDE SEQUENCE [LARGE SCALE GENOMIC DNA]</scope>
    <source>
        <strain evidence="2">cv. St1</strain>
    </source>
</reference>
<dbReference type="PANTHER" id="PTHR11439:SF484">
    <property type="entry name" value="REVERSE TRANSCRIPTASE TY1_COPIA-TYPE DOMAIN-CONTAINING PROTEIN"/>
    <property type="match status" value="1"/>
</dbReference>
<dbReference type="EMBL" id="BDDD01002006">
    <property type="protein sequence ID" value="GAV79611.1"/>
    <property type="molecule type" value="Genomic_DNA"/>
</dbReference>
<name>A0A1Q3CHS0_CEPFO</name>
<dbReference type="InterPro" id="IPR043502">
    <property type="entry name" value="DNA/RNA_pol_sf"/>
</dbReference>
<dbReference type="OrthoDB" id="1688190at2759"/>
<evidence type="ECO:0000313" key="2">
    <source>
        <dbReference type="Proteomes" id="UP000187406"/>
    </source>
</evidence>
<dbReference type="CDD" id="cd09272">
    <property type="entry name" value="RNase_HI_RT_Ty1"/>
    <property type="match status" value="1"/>
</dbReference>
<protein>
    <recommendedName>
        <fullName evidence="3">UBN2_3 domain-containing protein</fullName>
    </recommendedName>
</protein>
<gene>
    <name evidence="1" type="ORF">CFOL_v3_23076</name>
</gene>
<comment type="caution">
    <text evidence="1">The sequence shown here is derived from an EMBL/GenBank/DDBJ whole genome shotgun (WGS) entry which is preliminary data.</text>
</comment>
<dbReference type="AlphaFoldDB" id="A0A1Q3CHS0"/>
<dbReference type="PANTHER" id="PTHR11439">
    <property type="entry name" value="GAG-POL-RELATED RETROTRANSPOSON"/>
    <property type="match status" value="1"/>
</dbReference>
<proteinExistence type="predicted"/>